<dbReference type="SUPFAM" id="SSF53822">
    <property type="entry name" value="Periplasmic binding protein-like I"/>
    <property type="match status" value="1"/>
</dbReference>
<sequence length="345" mass="38528">MDLKKKRVTIYDIARALNLTASTVSRSLNNNSRINEETRKLVIAKAREMNYRANSLASNLRKGKSQTIGIVVPRINQSFFANVISGIESITNERNYNLIISQSTESHKKEVKGVNTLINQHVDCIIISVSAEGDDYTHLQNVIDHQIPLIQFDRVVEEIESVKVINNNEQASREAVEHLIASGYKRIALLAGPQNLDIFRDRKAGYIKALRAHKMPVSDHLIIDTGSNNGHDADFIRKLLTLPEPPDAIFASRDDFLALGVLEVANDLNIKVPEQLGICGYSNENFTRITTPSLTTIDQHGVDMGKTIAQTYFDEIDDKNDGTAVEIKTISIKPELIARASTQRR</sequence>
<dbReference type="GO" id="GO:0003677">
    <property type="term" value="F:DNA binding"/>
    <property type="evidence" value="ECO:0007669"/>
    <property type="project" value="UniProtKB-KW"/>
</dbReference>
<protein>
    <submittedName>
        <fullName evidence="5">LacI family DNA-binding transcriptional regulator</fullName>
    </submittedName>
</protein>
<evidence type="ECO:0000259" key="4">
    <source>
        <dbReference type="PROSITE" id="PS50932"/>
    </source>
</evidence>
<dbReference type="EMBL" id="JBHUPD010000002">
    <property type="protein sequence ID" value="MFD2873503.1"/>
    <property type="molecule type" value="Genomic_DNA"/>
</dbReference>
<organism evidence="5 6">
    <name type="scientific">Mucilaginibacter ximonensis</name>
    <dbReference type="NCBI Taxonomy" id="538021"/>
    <lineage>
        <taxon>Bacteria</taxon>
        <taxon>Pseudomonadati</taxon>
        <taxon>Bacteroidota</taxon>
        <taxon>Sphingobacteriia</taxon>
        <taxon>Sphingobacteriales</taxon>
        <taxon>Sphingobacteriaceae</taxon>
        <taxon>Mucilaginibacter</taxon>
    </lineage>
</organism>
<dbReference type="SUPFAM" id="SSF47413">
    <property type="entry name" value="lambda repressor-like DNA-binding domains"/>
    <property type="match status" value="1"/>
</dbReference>
<dbReference type="Gene3D" id="3.40.50.2300">
    <property type="match status" value="2"/>
</dbReference>
<dbReference type="SMART" id="SM00354">
    <property type="entry name" value="HTH_LACI"/>
    <property type="match status" value="1"/>
</dbReference>
<evidence type="ECO:0000313" key="6">
    <source>
        <dbReference type="Proteomes" id="UP001597557"/>
    </source>
</evidence>
<keyword evidence="1" id="KW-0805">Transcription regulation</keyword>
<dbReference type="PANTHER" id="PTHR30146:SF109">
    <property type="entry name" value="HTH-TYPE TRANSCRIPTIONAL REGULATOR GALS"/>
    <property type="match status" value="1"/>
</dbReference>
<evidence type="ECO:0000256" key="1">
    <source>
        <dbReference type="ARBA" id="ARBA00023015"/>
    </source>
</evidence>
<proteinExistence type="predicted"/>
<dbReference type="Pfam" id="PF00356">
    <property type="entry name" value="LacI"/>
    <property type="match status" value="1"/>
</dbReference>
<name>A0ABW5YDS1_9SPHI</name>
<dbReference type="InterPro" id="IPR010982">
    <property type="entry name" value="Lambda_DNA-bd_dom_sf"/>
</dbReference>
<dbReference type="RefSeq" id="WP_377186362.1">
    <property type="nucleotide sequence ID" value="NZ_JBHUPD010000002.1"/>
</dbReference>
<dbReference type="Pfam" id="PF13377">
    <property type="entry name" value="Peripla_BP_3"/>
    <property type="match status" value="1"/>
</dbReference>
<feature type="domain" description="HTH lacI-type" evidence="4">
    <location>
        <begin position="8"/>
        <end position="62"/>
    </location>
</feature>
<dbReference type="Proteomes" id="UP001597557">
    <property type="component" value="Unassembled WGS sequence"/>
</dbReference>
<dbReference type="Gene3D" id="1.10.260.40">
    <property type="entry name" value="lambda repressor-like DNA-binding domains"/>
    <property type="match status" value="1"/>
</dbReference>
<dbReference type="PROSITE" id="PS50932">
    <property type="entry name" value="HTH_LACI_2"/>
    <property type="match status" value="1"/>
</dbReference>
<dbReference type="PANTHER" id="PTHR30146">
    <property type="entry name" value="LACI-RELATED TRANSCRIPTIONAL REPRESSOR"/>
    <property type="match status" value="1"/>
</dbReference>
<gene>
    <name evidence="5" type="ORF">ACFS5N_13545</name>
</gene>
<dbReference type="CDD" id="cd01392">
    <property type="entry name" value="HTH_LacI"/>
    <property type="match status" value="1"/>
</dbReference>
<evidence type="ECO:0000313" key="5">
    <source>
        <dbReference type="EMBL" id="MFD2873503.1"/>
    </source>
</evidence>
<dbReference type="InterPro" id="IPR028082">
    <property type="entry name" value="Peripla_BP_I"/>
</dbReference>
<reference evidence="6" key="1">
    <citation type="journal article" date="2019" name="Int. J. Syst. Evol. Microbiol.">
        <title>The Global Catalogue of Microorganisms (GCM) 10K type strain sequencing project: providing services to taxonomists for standard genome sequencing and annotation.</title>
        <authorList>
            <consortium name="The Broad Institute Genomics Platform"/>
            <consortium name="The Broad Institute Genome Sequencing Center for Infectious Disease"/>
            <person name="Wu L."/>
            <person name="Ma J."/>
        </authorList>
    </citation>
    <scope>NUCLEOTIDE SEQUENCE [LARGE SCALE GENOMIC DNA]</scope>
    <source>
        <strain evidence="6">KCTC 22437</strain>
    </source>
</reference>
<dbReference type="CDD" id="cd06267">
    <property type="entry name" value="PBP1_LacI_sugar_binding-like"/>
    <property type="match status" value="1"/>
</dbReference>
<accession>A0ABW5YDS1</accession>
<keyword evidence="3" id="KW-0804">Transcription</keyword>
<comment type="caution">
    <text evidence="5">The sequence shown here is derived from an EMBL/GenBank/DDBJ whole genome shotgun (WGS) entry which is preliminary data.</text>
</comment>
<dbReference type="InterPro" id="IPR046335">
    <property type="entry name" value="LacI/GalR-like_sensor"/>
</dbReference>
<evidence type="ECO:0000256" key="3">
    <source>
        <dbReference type="ARBA" id="ARBA00023163"/>
    </source>
</evidence>
<dbReference type="InterPro" id="IPR000843">
    <property type="entry name" value="HTH_LacI"/>
</dbReference>
<keyword evidence="2 5" id="KW-0238">DNA-binding</keyword>
<keyword evidence="6" id="KW-1185">Reference proteome</keyword>
<evidence type="ECO:0000256" key="2">
    <source>
        <dbReference type="ARBA" id="ARBA00023125"/>
    </source>
</evidence>